<protein>
    <submittedName>
        <fullName evidence="1">Uncharacterized protein</fullName>
    </submittedName>
</protein>
<dbReference type="AlphaFoldDB" id="A0AAW1D6I7"/>
<name>A0AAW1D6I7_9HEMI</name>
<organism evidence="1 2">
    <name type="scientific">Rhynocoris fuscipes</name>
    <dbReference type="NCBI Taxonomy" id="488301"/>
    <lineage>
        <taxon>Eukaryota</taxon>
        <taxon>Metazoa</taxon>
        <taxon>Ecdysozoa</taxon>
        <taxon>Arthropoda</taxon>
        <taxon>Hexapoda</taxon>
        <taxon>Insecta</taxon>
        <taxon>Pterygota</taxon>
        <taxon>Neoptera</taxon>
        <taxon>Paraneoptera</taxon>
        <taxon>Hemiptera</taxon>
        <taxon>Heteroptera</taxon>
        <taxon>Panheteroptera</taxon>
        <taxon>Cimicomorpha</taxon>
        <taxon>Reduviidae</taxon>
        <taxon>Harpactorinae</taxon>
        <taxon>Harpactorini</taxon>
        <taxon>Rhynocoris</taxon>
    </lineage>
</organism>
<gene>
    <name evidence="1" type="ORF">O3M35_008292</name>
</gene>
<evidence type="ECO:0000313" key="1">
    <source>
        <dbReference type="EMBL" id="KAK9506336.1"/>
    </source>
</evidence>
<reference evidence="1 2" key="1">
    <citation type="submission" date="2022-12" db="EMBL/GenBank/DDBJ databases">
        <title>Chromosome-level genome assembly of true bugs.</title>
        <authorList>
            <person name="Ma L."/>
            <person name="Li H."/>
        </authorList>
    </citation>
    <scope>NUCLEOTIDE SEQUENCE [LARGE SCALE GENOMIC DNA]</scope>
    <source>
        <strain evidence="1">Lab_2022b</strain>
    </source>
</reference>
<accession>A0AAW1D6I7</accession>
<dbReference type="Proteomes" id="UP001461498">
    <property type="component" value="Unassembled WGS sequence"/>
</dbReference>
<sequence>MLKTIATPRDIAMDVPVTRYPRSDGVDDTAIYSDAGVLEIPHAIPVNILPKYIKCRDGFIAIHSYPINAGTLSIKMPFFRPK</sequence>
<proteinExistence type="predicted"/>
<evidence type="ECO:0000313" key="2">
    <source>
        <dbReference type="Proteomes" id="UP001461498"/>
    </source>
</evidence>
<comment type="caution">
    <text evidence="1">The sequence shown here is derived from an EMBL/GenBank/DDBJ whole genome shotgun (WGS) entry which is preliminary data.</text>
</comment>
<dbReference type="EMBL" id="JAPXFL010000005">
    <property type="protein sequence ID" value="KAK9506336.1"/>
    <property type="molecule type" value="Genomic_DNA"/>
</dbReference>
<keyword evidence="2" id="KW-1185">Reference proteome</keyword>